<proteinExistence type="predicted"/>
<protein>
    <recommendedName>
        <fullName evidence="4">Type 4 fimbrial biogenesis protein PilX N-terminal domain-containing protein</fullName>
    </recommendedName>
</protein>
<evidence type="ECO:0008006" key="4">
    <source>
        <dbReference type="Google" id="ProtNLM"/>
    </source>
</evidence>
<evidence type="ECO:0000313" key="2">
    <source>
        <dbReference type="EMBL" id="MBC5996083.1"/>
    </source>
</evidence>
<keyword evidence="1" id="KW-0812">Transmembrane</keyword>
<keyword evidence="1" id="KW-1133">Transmembrane helix</keyword>
<keyword evidence="1" id="KW-0472">Membrane</keyword>
<dbReference type="Proteomes" id="UP000609849">
    <property type="component" value="Unassembled WGS sequence"/>
</dbReference>
<organism evidence="2 3">
    <name type="scientific">Romboutsia faecis</name>
    <dbReference type="NCBI Taxonomy" id="2764597"/>
    <lineage>
        <taxon>Bacteria</taxon>
        <taxon>Bacillati</taxon>
        <taxon>Bacillota</taxon>
        <taxon>Clostridia</taxon>
        <taxon>Peptostreptococcales</taxon>
        <taxon>Peptostreptococcaceae</taxon>
        <taxon>Romboutsia</taxon>
    </lineage>
</organism>
<evidence type="ECO:0000256" key="1">
    <source>
        <dbReference type="SAM" id="Phobius"/>
    </source>
</evidence>
<name>A0ABR7JMY7_9FIRM</name>
<dbReference type="RefSeq" id="WP_153924157.1">
    <property type="nucleotide sequence ID" value="NZ_JACRWE010000002.1"/>
</dbReference>
<dbReference type="EMBL" id="JACRWE010000002">
    <property type="protein sequence ID" value="MBC5996083.1"/>
    <property type="molecule type" value="Genomic_DNA"/>
</dbReference>
<gene>
    <name evidence="2" type="ORF">H8923_04860</name>
</gene>
<feature type="transmembrane region" description="Helical" evidence="1">
    <location>
        <begin position="7"/>
        <end position="32"/>
    </location>
</feature>
<accession>A0ABR7JMY7</accession>
<sequence length="231" mass="26760">MLRNNKGSIMIVTMIIFSIISTICITCISLTYSNVNIASLELKNLQLKENGLGAVEIVYGNIKNEIENAIDNCSDSQEYINYIKRDNYKSFILICKDISKSDLNNTTVELSNKTPFGEVKNFEFEMKVTAKENNYKKQIKVNIKIKNPWNEISTLQEYAKSEDTDIEEVITETNTENNELDNINETDIIENSEDEIVEDKEDDIDNKNDLEDLKEIFKKYKLITIYNYEEI</sequence>
<evidence type="ECO:0000313" key="3">
    <source>
        <dbReference type="Proteomes" id="UP000609849"/>
    </source>
</evidence>
<keyword evidence="3" id="KW-1185">Reference proteome</keyword>
<reference evidence="2 3" key="1">
    <citation type="submission" date="2020-08" db="EMBL/GenBank/DDBJ databases">
        <authorList>
            <person name="Liu C."/>
            <person name="Sun Q."/>
        </authorList>
    </citation>
    <scope>NUCLEOTIDE SEQUENCE [LARGE SCALE GENOMIC DNA]</scope>
    <source>
        <strain evidence="2 3">NSJ-18</strain>
    </source>
</reference>
<comment type="caution">
    <text evidence="2">The sequence shown here is derived from an EMBL/GenBank/DDBJ whole genome shotgun (WGS) entry which is preliminary data.</text>
</comment>